<evidence type="ECO:0000256" key="4">
    <source>
        <dbReference type="ARBA" id="ARBA00022884"/>
    </source>
</evidence>
<sequence>MASADLLRRLETRAVAAEQLIDTLKKEVAELKKVHDVHSKENELSRLHKENEQLKKEVETWKARLIQLEISQNIEQIEIPASESVSMSVKTEAKEQVLEKKVVRNKKEENTEKKTTEAGGKKEIEAKKPKANVGDGSEEPPIDVRRLDFRVGRIMSVKKHPDADSLYVEEIDVGESKPRTVVSGLVKFVPIEEMENRLVVLLCNLKPAKMRGITSEAMVMCASTPEKVEVLIPPQGSVPGDLIHVEGYPRVPDPVLNPKKKIFETVAPDLKTSDKKIVTYKGASLTVPGKGIVASPSLVGVNVK</sequence>
<keyword evidence="4 6" id="KW-0694">RNA-binding</keyword>
<organism evidence="10 11">
    <name type="scientific">Gryllus longicercus</name>
    <dbReference type="NCBI Taxonomy" id="2509291"/>
    <lineage>
        <taxon>Eukaryota</taxon>
        <taxon>Metazoa</taxon>
        <taxon>Ecdysozoa</taxon>
        <taxon>Arthropoda</taxon>
        <taxon>Hexapoda</taxon>
        <taxon>Insecta</taxon>
        <taxon>Pterygota</taxon>
        <taxon>Neoptera</taxon>
        <taxon>Polyneoptera</taxon>
        <taxon>Orthoptera</taxon>
        <taxon>Ensifera</taxon>
        <taxon>Gryllidea</taxon>
        <taxon>Grylloidea</taxon>
        <taxon>Gryllidae</taxon>
        <taxon>Gryllinae</taxon>
        <taxon>Gryllus</taxon>
    </lineage>
</organism>
<dbReference type="Pfam" id="PF01588">
    <property type="entry name" value="tRNA_bind"/>
    <property type="match status" value="1"/>
</dbReference>
<comment type="caution">
    <text evidence="10">The sequence shown here is derived from an EMBL/GenBank/DDBJ whole genome shotgun (WGS) entry which is preliminary data.</text>
</comment>
<evidence type="ECO:0000256" key="8">
    <source>
        <dbReference type="SAM" id="MobiDB-lite"/>
    </source>
</evidence>
<dbReference type="SUPFAM" id="SSF50249">
    <property type="entry name" value="Nucleic acid-binding proteins"/>
    <property type="match status" value="1"/>
</dbReference>
<keyword evidence="7" id="KW-0175">Coiled coil</keyword>
<evidence type="ECO:0000256" key="3">
    <source>
        <dbReference type="ARBA" id="ARBA00022555"/>
    </source>
</evidence>
<evidence type="ECO:0000256" key="1">
    <source>
        <dbReference type="ARBA" id="ARBA00004496"/>
    </source>
</evidence>
<feature type="region of interest" description="Disordered" evidence="8">
    <location>
        <begin position="108"/>
        <end position="139"/>
    </location>
</feature>
<feature type="compositionally biased region" description="Basic and acidic residues" evidence="8">
    <location>
        <begin position="108"/>
        <end position="128"/>
    </location>
</feature>
<dbReference type="CDD" id="cd02799">
    <property type="entry name" value="tRNA_bind_EMAP-II_like"/>
    <property type="match status" value="1"/>
</dbReference>
<evidence type="ECO:0000256" key="7">
    <source>
        <dbReference type="SAM" id="Coils"/>
    </source>
</evidence>
<dbReference type="GO" id="GO:0000049">
    <property type="term" value="F:tRNA binding"/>
    <property type="evidence" value="ECO:0007669"/>
    <property type="project" value="UniProtKB-UniRule"/>
</dbReference>
<gene>
    <name evidence="10" type="ORF">R5R35_001005</name>
</gene>
<feature type="coiled-coil region" evidence="7">
    <location>
        <begin position="7"/>
        <end position="71"/>
    </location>
</feature>
<evidence type="ECO:0000313" key="11">
    <source>
        <dbReference type="Proteomes" id="UP001378592"/>
    </source>
</evidence>
<keyword evidence="2" id="KW-0963">Cytoplasm</keyword>
<dbReference type="AlphaFoldDB" id="A0AAN9VYR8"/>
<evidence type="ECO:0000256" key="5">
    <source>
        <dbReference type="ARBA" id="ARBA00022917"/>
    </source>
</evidence>
<name>A0AAN9VYR8_9ORTH</name>
<dbReference type="GO" id="GO:0006412">
    <property type="term" value="P:translation"/>
    <property type="evidence" value="ECO:0007669"/>
    <property type="project" value="UniProtKB-KW"/>
</dbReference>
<dbReference type="PROSITE" id="PS50886">
    <property type="entry name" value="TRBD"/>
    <property type="match status" value="1"/>
</dbReference>
<dbReference type="InterPro" id="IPR012340">
    <property type="entry name" value="NA-bd_OB-fold"/>
</dbReference>
<keyword evidence="3 6" id="KW-0820">tRNA-binding</keyword>
<dbReference type="InterPro" id="IPR002547">
    <property type="entry name" value="tRNA-bd_dom"/>
</dbReference>
<dbReference type="PANTHER" id="PTHR11586:SF33">
    <property type="entry name" value="AMINOACYL TRNA SYNTHASE COMPLEX-INTERACTING MULTIFUNCTIONAL PROTEIN 1"/>
    <property type="match status" value="1"/>
</dbReference>
<comment type="subcellular location">
    <subcellularLocation>
        <location evidence="1">Cytoplasm</location>
    </subcellularLocation>
</comment>
<evidence type="ECO:0000259" key="9">
    <source>
        <dbReference type="PROSITE" id="PS50886"/>
    </source>
</evidence>
<dbReference type="FunFam" id="2.40.50.140:FF:000047">
    <property type="entry name" value="tyrosine--tRNA ligase, cytoplasmic isoform X2"/>
    <property type="match status" value="1"/>
</dbReference>
<dbReference type="PANTHER" id="PTHR11586">
    <property type="entry name" value="TRNA-AMINOACYLATION COFACTOR ARC1 FAMILY MEMBER"/>
    <property type="match status" value="1"/>
</dbReference>
<dbReference type="Proteomes" id="UP001378592">
    <property type="component" value="Unassembled WGS sequence"/>
</dbReference>
<proteinExistence type="predicted"/>
<dbReference type="EMBL" id="JAZDUA010000061">
    <property type="protein sequence ID" value="KAK7870277.1"/>
    <property type="molecule type" value="Genomic_DNA"/>
</dbReference>
<reference evidence="10 11" key="1">
    <citation type="submission" date="2024-03" db="EMBL/GenBank/DDBJ databases">
        <title>The genome assembly and annotation of the cricket Gryllus longicercus Weissman &amp; Gray.</title>
        <authorList>
            <person name="Szrajer S."/>
            <person name="Gray D."/>
            <person name="Ylla G."/>
        </authorList>
    </citation>
    <scope>NUCLEOTIDE SEQUENCE [LARGE SCALE GENOMIC DNA]</scope>
    <source>
        <strain evidence="10">DAG 2021-001</strain>
        <tissue evidence="10">Whole body minus gut</tissue>
    </source>
</reference>
<keyword evidence="11" id="KW-1185">Reference proteome</keyword>
<feature type="domain" description="TRNA-binding" evidence="9">
    <location>
        <begin position="143"/>
        <end position="244"/>
    </location>
</feature>
<accession>A0AAN9VYR8</accession>
<dbReference type="Gene3D" id="1.20.5.340">
    <property type="match status" value="1"/>
</dbReference>
<evidence type="ECO:0000256" key="6">
    <source>
        <dbReference type="PROSITE-ProRule" id="PRU00209"/>
    </source>
</evidence>
<keyword evidence="5" id="KW-0648">Protein biosynthesis</keyword>
<protein>
    <recommendedName>
        <fullName evidence="9">tRNA-binding domain-containing protein</fullName>
    </recommendedName>
</protein>
<evidence type="ECO:0000256" key="2">
    <source>
        <dbReference type="ARBA" id="ARBA00022490"/>
    </source>
</evidence>
<dbReference type="InterPro" id="IPR051270">
    <property type="entry name" value="Tyrosine-tRNA_ligase_regulator"/>
</dbReference>
<evidence type="ECO:0000313" key="10">
    <source>
        <dbReference type="EMBL" id="KAK7870277.1"/>
    </source>
</evidence>
<dbReference type="GO" id="GO:0005737">
    <property type="term" value="C:cytoplasm"/>
    <property type="evidence" value="ECO:0007669"/>
    <property type="project" value="UniProtKB-SubCell"/>
</dbReference>
<dbReference type="Gene3D" id="2.40.50.140">
    <property type="entry name" value="Nucleic acid-binding proteins"/>
    <property type="match status" value="1"/>
</dbReference>